<name>A0A7W7XFA7_9ACTN</name>
<keyword evidence="3" id="KW-1185">Reference proteome</keyword>
<dbReference type="Proteomes" id="UP000582643">
    <property type="component" value="Unassembled WGS sequence"/>
</dbReference>
<accession>A0A7W7XFA7</accession>
<sequence length="202" mass="22869">MDRIYMNRIEGQRRIHVEIHENEVSDLLDDLKADPEHFASTRLFLGILRVAEEIFLPAVSETRRNRDAARQASGQQPDMDAAPWIADGRHGPTPEEATAAFEGTLDSHAIPKASPKFAAGLSDTQPANDEAQPPRVQWRVSLYDPVAQEWAPGAAFHDRDRAVERLRQVQISSPRWADDNTPVKRRLVRETTTWTVEEDESQ</sequence>
<proteinExistence type="predicted"/>
<dbReference type="RefSeq" id="WP_184932208.1">
    <property type="nucleotide sequence ID" value="NZ_JACHJY010000009.1"/>
</dbReference>
<evidence type="ECO:0000313" key="3">
    <source>
        <dbReference type="Proteomes" id="UP000582643"/>
    </source>
</evidence>
<dbReference type="EMBL" id="JACHJY010000009">
    <property type="protein sequence ID" value="MBB4984978.1"/>
    <property type="molecule type" value="Genomic_DNA"/>
</dbReference>
<feature type="region of interest" description="Disordered" evidence="1">
    <location>
        <begin position="63"/>
        <end position="96"/>
    </location>
</feature>
<comment type="caution">
    <text evidence="2">The sequence shown here is derived from an EMBL/GenBank/DDBJ whole genome shotgun (WGS) entry which is preliminary data.</text>
</comment>
<protein>
    <submittedName>
        <fullName evidence="2">Uncharacterized protein</fullName>
    </submittedName>
</protein>
<evidence type="ECO:0000313" key="2">
    <source>
        <dbReference type="EMBL" id="MBB4984978.1"/>
    </source>
</evidence>
<reference evidence="2 3" key="1">
    <citation type="submission" date="2020-08" db="EMBL/GenBank/DDBJ databases">
        <title>Genomic Encyclopedia of Type Strains, Phase III (KMG-III): the genomes of soil and plant-associated and newly described type strains.</title>
        <authorList>
            <person name="Whitman W."/>
        </authorList>
    </citation>
    <scope>NUCLEOTIDE SEQUENCE [LARGE SCALE GENOMIC DNA]</scope>
    <source>
        <strain evidence="2 3">SFB5A</strain>
    </source>
</reference>
<dbReference type="AlphaFoldDB" id="A0A7W7XFA7"/>
<organism evidence="2 3">
    <name type="scientific">Streptomyces nymphaeiformis</name>
    <dbReference type="NCBI Taxonomy" id="2663842"/>
    <lineage>
        <taxon>Bacteria</taxon>
        <taxon>Bacillati</taxon>
        <taxon>Actinomycetota</taxon>
        <taxon>Actinomycetes</taxon>
        <taxon>Kitasatosporales</taxon>
        <taxon>Streptomycetaceae</taxon>
        <taxon>Streptomyces</taxon>
    </lineage>
</organism>
<gene>
    <name evidence="2" type="ORF">GGE06_005928</name>
</gene>
<evidence type="ECO:0000256" key="1">
    <source>
        <dbReference type="SAM" id="MobiDB-lite"/>
    </source>
</evidence>